<keyword evidence="2" id="KW-1185">Reference proteome</keyword>
<comment type="caution">
    <text evidence="1">The sequence shown here is derived from an EMBL/GenBank/DDBJ whole genome shotgun (WGS) entry which is preliminary data.</text>
</comment>
<dbReference type="Proteomes" id="UP000299102">
    <property type="component" value="Unassembled WGS sequence"/>
</dbReference>
<organism evidence="1 2">
    <name type="scientific">Eumeta variegata</name>
    <name type="common">Bagworm moth</name>
    <name type="synonym">Eumeta japonica</name>
    <dbReference type="NCBI Taxonomy" id="151549"/>
    <lineage>
        <taxon>Eukaryota</taxon>
        <taxon>Metazoa</taxon>
        <taxon>Ecdysozoa</taxon>
        <taxon>Arthropoda</taxon>
        <taxon>Hexapoda</taxon>
        <taxon>Insecta</taxon>
        <taxon>Pterygota</taxon>
        <taxon>Neoptera</taxon>
        <taxon>Endopterygota</taxon>
        <taxon>Lepidoptera</taxon>
        <taxon>Glossata</taxon>
        <taxon>Ditrysia</taxon>
        <taxon>Tineoidea</taxon>
        <taxon>Psychidae</taxon>
        <taxon>Oiketicinae</taxon>
        <taxon>Eumeta</taxon>
    </lineage>
</organism>
<evidence type="ECO:0000313" key="1">
    <source>
        <dbReference type="EMBL" id="GBP49183.1"/>
    </source>
</evidence>
<reference evidence="1 2" key="1">
    <citation type="journal article" date="2019" name="Commun. Biol.">
        <title>The bagworm genome reveals a unique fibroin gene that provides high tensile strength.</title>
        <authorList>
            <person name="Kono N."/>
            <person name="Nakamura H."/>
            <person name="Ohtoshi R."/>
            <person name="Tomita M."/>
            <person name="Numata K."/>
            <person name="Arakawa K."/>
        </authorList>
    </citation>
    <scope>NUCLEOTIDE SEQUENCE [LARGE SCALE GENOMIC DNA]</scope>
</reference>
<evidence type="ECO:0000313" key="2">
    <source>
        <dbReference type="Proteomes" id="UP000299102"/>
    </source>
</evidence>
<protein>
    <submittedName>
        <fullName evidence="1">Uncharacterized protein</fullName>
    </submittedName>
</protein>
<proteinExistence type="predicted"/>
<dbReference type="AlphaFoldDB" id="A0A4C1WDQ1"/>
<sequence>MDRQWLQISTSLHISLAALKSIVFFVRARRIRTSKIFLFFFGFFFEYHQFSPCFPLGLSSLLYARSIDLLTSAHFCAVFSPRPVVAHYSTTFQTGLRRVDYVGGWLPVLR</sequence>
<dbReference type="EMBL" id="BGZK01000539">
    <property type="protein sequence ID" value="GBP49183.1"/>
    <property type="molecule type" value="Genomic_DNA"/>
</dbReference>
<gene>
    <name evidence="1" type="ORF">EVAR_46201_1</name>
</gene>
<accession>A0A4C1WDQ1</accession>
<name>A0A4C1WDQ1_EUMVA</name>